<dbReference type="RefSeq" id="WP_126828280.1">
    <property type="nucleotide sequence ID" value="NZ_PIQG01000004.1"/>
</dbReference>
<dbReference type="Proteomes" id="UP000288279">
    <property type="component" value="Unassembled WGS sequence"/>
</dbReference>
<gene>
    <name evidence="2" type="ORF">CWI83_09090</name>
</gene>
<dbReference type="AlphaFoldDB" id="A0A432ZF20"/>
<name>A0A432ZF20_9GAMM</name>
<comment type="caution">
    <text evidence="2">The sequence shown here is derived from an EMBL/GenBank/DDBJ whole genome shotgun (WGS) entry which is preliminary data.</text>
</comment>
<dbReference type="InterPro" id="IPR018551">
    <property type="entry name" value="DUF2007"/>
</dbReference>
<sequence>MKIVYRANNSLEANIVAGMLRANGIEAATSGDFLQGGVGELAAQGFAQVLVADVDFDQAKQLVKEYDDSSE</sequence>
<proteinExistence type="predicted"/>
<dbReference type="Pfam" id="PF09413">
    <property type="entry name" value="DUF2007"/>
    <property type="match status" value="1"/>
</dbReference>
<evidence type="ECO:0000259" key="1">
    <source>
        <dbReference type="Pfam" id="PF09413"/>
    </source>
</evidence>
<organism evidence="2 3">
    <name type="scientific">Pseudidiomarina taiwanensis</name>
    <dbReference type="NCBI Taxonomy" id="337250"/>
    <lineage>
        <taxon>Bacteria</taxon>
        <taxon>Pseudomonadati</taxon>
        <taxon>Pseudomonadota</taxon>
        <taxon>Gammaproteobacteria</taxon>
        <taxon>Alteromonadales</taxon>
        <taxon>Idiomarinaceae</taxon>
        <taxon>Pseudidiomarina</taxon>
    </lineage>
</organism>
<dbReference type="OrthoDB" id="6197669at2"/>
<feature type="domain" description="DUF2007" evidence="1">
    <location>
        <begin position="1"/>
        <end position="66"/>
    </location>
</feature>
<keyword evidence="3" id="KW-1185">Reference proteome</keyword>
<evidence type="ECO:0000313" key="2">
    <source>
        <dbReference type="EMBL" id="RUO76499.1"/>
    </source>
</evidence>
<evidence type="ECO:0000313" key="3">
    <source>
        <dbReference type="Proteomes" id="UP000288279"/>
    </source>
</evidence>
<reference evidence="2 3" key="1">
    <citation type="journal article" date="2011" name="Front. Microbiol.">
        <title>Genomic signatures of strain selection and enhancement in Bacillus atrophaeus var. globigii, a historical biowarfare simulant.</title>
        <authorList>
            <person name="Gibbons H.S."/>
            <person name="Broomall S.M."/>
            <person name="McNew L.A."/>
            <person name="Daligault H."/>
            <person name="Chapman C."/>
            <person name="Bruce D."/>
            <person name="Karavis M."/>
            <person name="Krepps M."/>
            <person name="McGregor P.A."/>
            <person name="Hong C."/>
            <person name="Park K.H."/>
            <person name="Akmal A."/>
            <person name="Feldman A."/>
            <person name="Lin J.S."/>
            <person name="Chang W.E."/>
            <person name="Higgs B.W."/>
            <person name="Demirev P."/>
            <person name="Lindquist J."/>
            <person name="Liem A."/>
            <person name="Fochler E."/>
            <person name="Read T.D."/>
            <person name="Tapia R."/>
            <person name="Johnson S."/>
            <person name="Bishop-Lilly K.A."/>
            <person name="Detter C."/>
            <person name="Han C."/>
            <person name="Sozhamannan S."/>
            <person name="Rosenzweig C.N."/>
            <person name="Skowronski E.W."/>
        </authorList>
    </citation>
    <scope>NUCLEOTIDE SEQUENCE [LARGE SCALE GENOMIC DNA]</scope>
    <source>
        <strain evidence="2 3">PIT1</strain>
    </source>
</reference>
<dbReference type="EMBL" id="PIQG01000004">
    <property type="protein sequence ID" value="RUO76499.1"/>
    <property type="molecule type" value="Genomic_DNA"/>
</dbReference>
<dbReference type="Gene3D" id="3.30.70.790">
    <property type="entry name" value="UreE, C-terminal domain"/>
    <property type="match status" value="1"/>
</dbReference>
<accession>A0A432ZF20</accession>
<protein>
    <recommendedName>
        <fullName evidence="1">DUF2007 domain-containing protein</fullName>
    </recommendedName>
</protein>